<evidence type="ECO:0000256" key="1">
    <source>
        <dbReference type="SAM" id="Phobius"/>
    </source>
</evidence>
<keyword evidence="3" id="KW-1185">Reference proteome</keyword>
<evidence type="ECO:0000313" key="3">
    <source>
        <dbReference type="Proteomes" id="UP001142400"/>
    </source>
</evidence>
<dbReference type="RefSeq" id="WP_257629894.1">
    <property type="nucleotide sequence ID" value="NZ_JANIIC010000004.1"/>
</dbReference>
<feature type="transmembrane region" description="Helical" evidence="1">
    <location>
        <begin position="120"/>
        <end position="140"/>
    </location>
</feature>
<sequence length="192" mass="19680">MSHAVLALAAAVFCAAGCVWSLPAVADVRAREDRPRSRRIAAAGCLTGWGTVALLVPLLLAPVSWKGIGAVAVTGAATATALAARSRVQRAHELREAEEHWVAWGYGVPVRPAPAPSRAFLVWLLPGLVVATAVATAILWSGQADLGRTAAAALTAAGIVSVFLALALAIVDPAAGHAARRGEAPRGRPGRR</sequence>
<feature type="transmembrane region" description="Helical" evidence="1">
    <location>
        <begin position="6"/>
        <end position="28"/>
    </location>
</feature>
<keyword evidence="1" id="KW-0812">Transmembrane</keyword>
<dbReference type="Proteomes" id="UP001142400">
    <property type="component" value="Unassembled WGS sequence"/>
</dbReference>
<keyword evidence="1" id="KW-0472">Membrane</keyword>
<dbReference type="AlphaFoldDB" id="A0A9X2LRG1"/>
<feature type="transmembrane region" description="Helical" evidence="1">
    <location>
        <begin position="152"/>
        <end position="171"/>
    </location>
</feature>
<comment type="caution">
    <text evidence="2">The sequence shown here is derived from an EMBL/GenBank/DDBJ whole genome shotgun (WGS) entry which is preliminary data.</text>
</comment>
<evidence type="ECO:0000313" key="2">
    <source>
        <dbReference type="EMBL" id="MCQ8828392.1"/>
    </source>
</evidence>
<organism evidence="2 3">
    <name type="scientific">Streptomyces malaysiensis subsp. samsunensis</name>
    <dbReference type="NCBI Taxonomy" id="459658"/>
    <lineage>
        <taxon>Bacteria</taxon>
        <taxon>Bacillati</taxon>
        <taxon>Actinomycetota</taxon>
        <taxon>Actinomycetes</taxon>
        <taxon>Kitasatosporales</taxon>
        <taxon>Streptomycetaceae</taxon>
        <taxon>Streptomyces</taxon>
        <taxon>Streptomyces violaceusniger group</taxon>
    </lineage>
</organism>
<dbReference type="EMBL" id="JANIIC010000004">
    <property type="protein sequence ID" value="MCQ8828392.1"/>
    <property type="molecule type" value="Genomic_DNA"/>
</dbReference>
<protein>
    <submittedName>
        <fullName evidence="2">Uncharacterized protein</fullName>
    </submittedName>
</protein>
<gene>
    <name evidence="2" type="ORF">NQU54_04680</name>
</gene>
<proteinExistence type="predicted"/>
<accession>A0A9X2LRG1</accession>
<keyword evidence="1" id="KW-1133">Transmembrane helix</keyword>
<feature type="transmembrane region" description="Helical" evidence="1">
    <location>
        <begin position="67"/>
        <end position="84"/>
    </location>
</feature>
<feature type="transmembrane region" description="Helical" evidence="1">
    <location>
        <begin position="40"/>
        <end position="61"/>
    </location>
</feature>
<reference evidence="2" key="1">
    <citation type="submission" date="2022-06" db="EMBL/GenBank/DDBJ databases">
        <title>WGS of actinobacteria.</title>
        <authorList>
            <person name="Thawai C."/>
        </authorList>
    </citation>
    <scope>NUCLEOTIDE SEQUENCE</scope>
    <source>
        <strain evidence="2">DSM 42010</strain>
    </source>
</reference>
<name>A0A9X2LRG1_STRMQ</name>